<feature type="coiled-coil region" evidence="12">
    <location>
        <begin position="951"/>
        <end position="978"/>
    </location>
</feature>
<accession>A0A6J8EDJ7</accession>
<keyword evidence="5 12" id="KW-0175">Coiled coil</keyword>
<protein>
    <recommendedName>
        <fullName evidence="10">Kinesin-like protein 6</fullName>
    </recommendedName>
</protein>
<dbReference type="Pfam" id="PF00225">
    <property type="entry name" value="Kinesin"/>
    <property type="match status" value="1"/>
</dbReference>
<dbReference type="GO" id="GO:0005524">
    <property type="term" value="F:ATP binding"/>
    <property type="evidence" value="ECO:0007669"/>
    <property type="project" value="UniProtKB-UniRule"/>
</dbReference>
<evidence type="ECO:0000256" key="12">
    <source>
        <dbReference type="SAM" id="Coils"/>
    </source>
</evidence>
<dbReference type="Gene3D" id="3.40.850.10">
    <property type="entry name" value="Kinesin motor domain"/>
    <property type="match status" value="1"/>
</dbReference>
<comment type="similarity">
    <text evidence="11">Belongs to the TRAFAC class myosin-kinesin ATPase superfamily. Kinesin family.</text>
</comment>
<keyword evidence="8 11" id="KW-0505">Motor protein</keyword>
<evidence type="ECO:0000256" key="5">
    <source>
        <dbReference type="ARBA" id="ARBA00023054"/>
    </source>
</evidence>
<evidence type="ECO:0000256" key="9">
    <source>
        <dbReference type="ARBA" id="ARBA00054688"/>
    </source>
</evidence>
<evidence type="ECO:0000256" key="2">
    <source>
        <dbReference type="ARBA" id="ARBA00022448"/>
    </source>
</evidence>
<keyword evidence="3 11" id="KW-0547">Nucleotide-binding</keyword>
<dbReference type="GO" id="GO:0007018">
    <property type="term" value="P:microtubule-based movement"/>
    <property type="evidence" value="ECO:0007669"/>
    <property type="project" value="InterPro"/>
</dbReference>
<evidence type="ECO:0000256" key="10">
    <source>
        <dbReference type="ARBA" id="ARBA00079247"/>
    </source>
</evidence>
<comment type="subcellular location">
    <subcellularLocation>
        <location evidence="1">Mitochondrion membrane</location>
        <topology evidence="1">Peripheral membrane protein</topology>
    </subcellularLocation>
</comment>
<evidence type="ECO:0000256" key="1">
    <source>
        <dbReference type="ARBA" id="ARBA00004318"/>
    </source>
</evidence>
<evidence type="ECO:0000259" key="14">
    <source>
        <dbReference type="PROSITE" id="PS50067"/>
    </source>
</evidence>
<dbReference type="SMART" id="SM00129">
    <property type="entry name" value="KISc"/>
    <property type="match status" value="1"/>
</dbReference>
<evidence type="ECO:0000256" key="3">
    <source>
        <dbReference type="ARBA" id="ARBA00022741"/>
    </source>
</evidence>
<proteinExistence type="inferred from homology"/>
<sequence length="1023" mass="115795">MPGDSVKVAVRVRPFNQREKNAGSKCIISMSGQTTTIKNPENNETKAFSFDHSYWSHTDFDENELGLNVAKAGSNYSDQRQVYNDLGKGVLDNAWQGYNAALFAYGQTGSGKSYSMIGYGSNKGIVPILCEELFKAAEQNDDKSKQLQVSFSMLEIYNEQVRDLLVKAKPQQGGLKIRQNPQSGFYVEGLRLVPVRNYKEIENLMEQGTVNRTTASTNMNATSSRSHMVITIRFAQVFQTDGGSNTRSSDINLVDLAGSERADSTGATGDRLKEGSAINQSLSTLGNVISALADLAMGKKKVLVPYRDSVLTKLLQSALGGNSRTIMIAALSPADINYDETLSTLRYADRAKKIQNKAVINESPTDRMIRELKEENAKLMALIKKSGLGGGKGLNKEATEEENSSEELEKMLKENERKMQDMQLTWEQRLEQARKDWERSKVSSPSSGDQKKDWETVPYLTNINEDPMLSNVIKHCCYKGTTLLGKTGNPKVKIEVRGLGIQQSHAELININDKEMFLEPCSKSAKIYVNGHKIKTKTKLEHLDRLKFGSSCLYQFIGFPKDRKASDPMDRYNFDYFMMELAEHEGVAMDIQTPRVHESTENMRSVMVFQEFMDLMPLVSEANAISEELKKNVILDAEVKSEASHDPKGQATGKDVIIKVTNKKTNKVWIWSKSKFLHRKDLMDEMYVRWMDGENVIVKRDKDPFWDPVEDVFLGSAHILLQSLSYCVEVDEHFTLHNYHGKEEAVTQVKLLPCDSKGELYSEDDIVEPHEMIGKPFNMIFMLPQCMGIRWTMENQSRGIYCRTKFYSQENVISTKTVWGKSYADLKMRQQVTVKNVTEDFLRYLQSDSMVLELWGTQVDEDKQLPTMTNGHSNGSSDDGNDMLTQLQRREEEIEGLHEVCDTLKKENFGLLKKLETQKQATAIANSRRSSTAGTRKEERPGLDVDLAKSLKNFFKDIKFVQHNIQQMKQNVDEVRQSKEQNGNLLTALELQQKQLHDVDLKLNESVRSLKESVANVIKKSKS</sequence>
<keyword evidence="6" id="KW-0496">Mitochondrion</keyword>
<feature type="binding site" evidence="11">
    <location>
        <begin position="106"/>
        <end position="113"/>
    </location>
    <ligand>
        <name>ATP</name>
        <dbReference type="ChEBI" id="CHEBI:30616"/>
    </ligand>
</feature>
<feature type="coiled-coil region" evidence="12">
    <location>
        <begin position="394"/>
        <end position="425"/>
    </location>
</feature>
<dbReference type="InterPro" id="IPR027417">
    <property type="entry name" value="P-loop_NTPase"/>
</dbReference>
<organism evidence="15 16">
    <name type="scientific">Mytilus coruscus</name>
    <name type="common">Sea mussel</name>
    <dbReference type="NCBI Taxonomy" id="42192"/>
    <lineage>
        <taxon>Eukaryota</taxon>
        <taxon>Metazoa</taxon>
        <taxon>Spiralia</taxon>
        <taxon>Lophotrochozoa</taxon>
        <taxon>Mollusca</taxon>
        <taxon>Bivalvia</taxon>
        <taxon>Autobranchia</taxon>
        <taxon>Pteriomorphia</taxon>
        <taxon>Mytilida</taxon>
        <taxon>Mytiloidea</taxon>
        <taxon>Mytilidae</taxon>
        <taxon>Mytilinae</taxon>
        <taxon>Mytilus</taxon>
    </lineage>
</organism>
<dbReference type="Gene3D" id="2.60.200.20">
    <property type="match status" value="1"/>
</dbReference>
<dbReference type="PRINTS" id="PR00380">
    <property type="entry name" value="KINESINHEAVY"/>
</dbReference>
<dbReference type="GO" id="GO:0003777">
    <property type="term" value="F:microtubule motor activity"/>
    <property type="evidence" value="ECO:0007669"/>
    <property type="project" value="InterPro"/>
</dbReference>
<evidence type="ECO:0000313" key="15">
    <source>
        <dbReference type="EMBL" id="CAC5418580.1"/>
    </source>
</evidence>
<feature type="domain" description="Kinesin motor" evidence="14">
    <location>
        <begin position="5"/>
        <end position="354"/>
    </location>
</feature>
<dbReference type="InterPro" id="IPR036961">
    <property type="entry name" value="Kinesin_motor_dom_sf"/>
</dbReference>
<dbReference type="OrthoDB" id="3176171at2759"/>
<dbReference type="EMBL" id="CACVKT020008931">
    <property type="protein sequence ID" value="CAC5418580.1"/>
    <property type="molecule type" value="Genomic_DNA"/>
</dbReference>
<evidence type="ECO:0000256" key="13">
    <source>
        <dbReference type="SAM" id="MobiDB-lite"/>
    </source>
</evidence>
<dbReference type="InterPro" id="IPR008984">
    <property type="entry name" value="SMAD_FHA_dom_sf"/>
</dbReference>
<dbReference type="PANTHER" id="PTHR47117">
    <property type="entry name" value="STAR-RELATED LIPID TRANSFER PROTEIN 9"/>
    <property type="match status" value="1"/>
</dbReference>
<evidence type="ECO:0000256" key="11">
    <source>
        <dbReference type="PROSITE-ProRule" id="PRU00283"/>
    </source>
</evidence>
<dbReference type="CDD" id="cd01365">
    <property type="entry name" value="KISc_KIF1A_KIF1B"/>
    <property type="match status" value="1"/>
</dbReference>
<comment type="function">
    <text evidence="9">Microtubule-dependent motor protein required for mitochondrion morphology and transport of mitochondria in neuronal cells.</text>
</comment>
<dbReference type="AlphaFoldDB" id="A0A6J8EDJ7"/>
<dbReference type="SUPFAM" id="SSF52540">
    <property type="entry name" value="P-loop containing nucleoside triphosphate hydrolases"/>
    <property type="match status" value="1"/>
</dbReference>
<dbReference type="Proteomes" id="UP000507470">
    <property type="component" value="Unassembled WGS sequence"/>
</dbReference>
<gene>
    <name evidence="15" type="ORF">MCOR_51007</name>
</gene>
<name>A0A6J8EDJ7_MYTCO</name>
<dbReference type="FunFam" id="2.60.200.20:FF:000034">
    <property type="entry name" value="kinesin-like protein KIF28P"/>
    <property type="match status" value="1"/>
</dbReference>
<feature type="region of interest" description="Disordered" evidence="13">
    <location>
        <begin position="922"/>
        <end position="941"/>
    </location>
</feature>
<evidence type="ECO:0000256" key="8">
    <source>
        <dbReference type="ARBA" id="ARBA00023175"/>
    </source>
</evidence>
<dbReference type="CDD" id="cd22709">
    <property type="entry name" value="FHA_KIF28P"/>
    <property type="match status" value="1"/>
</dbReference>
<keyword evidence="4 11" id="KW-0067">ATP-binding</keyword>
<dbReference type="InterPro" id="IPR000253">
    <property type="entry name" value="FHA_dom"/>
</dbReference>
<keyword evidence="2" id="KW-0813">Transport</keyword>
<keyword evidence="7" id="KW-0472">Membrane</keyword>
<dbReference type="SUPFAM" id="SSF49879">
    <property type="entry name" value="SMAD/FHA domain"/>
    <property type="match status" value="1"/>
</dbReference>
<evidence type="ECO:0000256" key="4">
    <source>
        <dbReference type="ARBA" id="ARBA00022840"/>
    </source>
</evidence>
<dbReference type="GO" id="GO:0031966">
    <property type="term" value="C:mitochondrial membrane"/>
    <property type="evidence" value="ECO:0007669"/>
    <property type="project" value="UniProtKB-SubCell"/>
</dbReference>
<keyword evidence="16" id="KW-1185">Reference proteome</keyword>
<dbReference type="Pfam" id="PF00498">
    <property type="entry name" value="FHA"/>
    <property type="match status" value="1"/>
</dbReference>
<reference evidence="15 16" key="1">
    <citation type="submission" date="2020-06" db="EMBL/GenBank/DDBJ databases">
        <authorList>
            <person name="Li R."/>
            <person name="Bekaert M."/>
        </authorList>
    </citation>
    <scope>NUCLEOTIDE SEQUENCE [LARGE SCALE GENOMIC DNA]</scope>
    <source>
        <strain evidence="16">wild</strain>
    </source>
</reference>
<dbReference type="GO" id="GO:0008017">
    <property type="term" value="F:microtubule binding"/>
    <property type="evidence" value="ECO:0007669"/>
    <property type="project" value="InterPro"/>
</dbReference>
<feature type="compositionally biased region" description="Polar residues" evidence="13">
    <location>
        <begin position="922"/>
        <end position="934"/>
    </location>
</feature>
<evidence type="ECO:0000313" key="16">
    <source>
        <dbReference type="Proteomes" id="UP000507470"/>
    </source>
</evidence>
<evidence type="ECO:0000256" key="6">
    <source>
        <dbReference type="ARBA" id="ARBA00023128"/>
    </source>
</evidence>
<dbReference type="InterPro" id="IPR001752">
    <property type="entry name" value="Kinesin_motor_dom"/>
</dbReference>
<evidence type="ECO:0000256" key="7">
    <source>
        <dbReference type="ARBA" id="ARBA00023136"/>
    </source>
</evidence>
<dbReference type="PROSITE" id="PS50067">
    <property type="entry name" value="KINESIN_MOTOR_2"/>
    <property type="match status" value="1"/>
</dbReference>
<dbReference type="FunFam" id="3.40.850.10:FF:000063">
    <property type="entry name" value="Kinesin-like protein"/>
    <property type="match status" value="1"/>
</dbReference>